<dbReference type="Proteomes" id="UP000291469">
    <property type="component" value="Chromosome"/>
</dbReference>
<dbReference type="KEGG" id="erz:ER308_14595"/>
<dbReference type="AlphaFoldDB" id="A0A411YHS8"/>
<dbReference type="GO" id="GO:0005737">
    <property type="term" value="C:cytoplasm"/>
    <property type="evidence" value="ECO:0007669"/>
    <property type="project" value="TreeGrafter"/>
</dbReference>
<dbReference type="GO" id="GO:0004029">
    <property type="term" value="F:aldehyde dehydrogenase (NAD+) activity"/>
    <property type="evidence" value="ECO:0007669"/>
    <property type="project" value="TreeGrafter"/>
</dbReference>
<evidence type="ECO:0000259" key="1">
    <source>
        <dbReference type="Pfam" id="PF01370"/>
    </source>
</evidence>
<sequence length="339" mass="35766">MRVFVTGGSGVVGRDLIARLVADGREVVALARSDAASAELEGLGAARSVRGDLFDREALAEGMAGCEVVYHVAGVNAMCVADPRPMFRTNIEGSRRVVRAAADAGVRRLVHTSSAAAIGEARGTVGSEESLHRGTYLSRYEQSKHRAEQAVWKAAAGTELEVVAVLPSSVQGPGRGGGTAKILLDFVNGTLPAVIDSRLSIVDIRDCAAGHVLAELHGKAGERYVLNGATMTVREGLGVLSEVTGVDTRVRSLPGPVASGAAAAAAAVARVRRREPRFCPEMVRTLRHGHAYDGSKAARELGLEYTPVAETLERTIRWFAEQRMITRDLPGLGIRAADG</sequence>
<accession>A0A411YHS8</accession>
<dbReference type="Pfam" id="PF01370">
    <property type="entry name" value="Epimerase"/>
    <property type="match status" value="1"/>
</dbReference>
<dbReference type="InterPro" id="IPR051783">
    <property type="entry name" value="NAD(P)-dependent_oxidoreduct"/>
</dbReference>
<feature type="domain" description="NAD-dependent epimerase/dehydratase" evidence="1">
    <location>
        <begin position="3"/>
        <end position="225"/>
    </location>
</feature>
<dbReference type="SUPFAM" id="SSF51735">
    <property type="entry name" value="NAD(P)-binding Rossmann-fold domains"/>
    <property type="match status" value="1"/>
</dbReference>
<reference evidence="2 3" key="1">
    <citation type="submission" date="2019-01" db="EMBL/GenBank/DDBJ databases">
        <title>Egibacter rhizosphaerae EGI 80759T.</title>
        <authorList>
            <person name="Chen D.-D."/>
            <person name="Tian Y."/>
            <person name="Jiao J.-Y."/>
            <person name="Zhang X.-T."/>
            <person name="Zhang Y.-G."/>
            <person name="Zhang Y."/>
            <person name="Xiao M."/>
            <person name="Shu W.-S."/>
            <person name="Li W.-J."/>
        </authorList>
    </citation>
    <scope>NUCLEOTIDE SEQUENCE [LARGE SCALE GENOMIC DNA]</scope>
    <source>
        <strain evidence="2 3">EGI 80759</strain>
    </source>
</reference>
<keyword evidence="3" id="KW-1185">Reference proteome</keyword>
<name>A0A411YHS8_9ACTN</name>
<dbReference type="PANTHER" id="PTHR48079:SF6">
    <property type="entry name" value="NAD(P)-BINDING DOMAIN-CONTAINING PROTEIN-RELATED"/>
    <property type="match status" value="1"/>
</dbReference>
<dbReference type="InterPro" id="IPR036291">
    <property type="entry name" value="NAD(P)-bd_dom_sf"/>
</dbReference>
<dbReference type="RefSeq" id="WP_131155661.1">
    <property type="nucleotide sequence ID" value="NZ_CP036402.1"/>
</dbReference>
<dbReference type="PANTHER" id="PTHR48079">
    <property type="entry name" value="PROTEIN YEEZ"/>
    <property type="match status" value="1"/>
</dbReference>
<dbReference type="EMBL" id="CP036402">
    <property type="protein sequence ID" value="QBI20666.1"/>
    <property type="molecule type" value="Genomic_DNA"/>
</dbReference>
<dbReference type="Gene3D" id="3.40.50.720">
    <property type="entry name" value="NAD(P)-binding Rossmann-like Domain"/>
    <property type="match status" value="1"/>
</dbReference>
<evidence type="ECO:0000313" key="3">
    <source>
        <dbReference type="Proteomes" id="UP000291469"/>
    </source>
</evidence>
<evidence type="ECO:0000313" key="2">
    <source>
        <dbReference type="EMBL" id="QBI20666.1"/>
    </source>
</evidence>
<proteinExistence type="predicted"/>
<organism evidence="2 3">
    <name type="scientific">Egibacter rhizosphaerae</name>
    <dbReference type="NCBI Taxonomy" id="1670831"/>
    <lineage>
        <taxon>Bacteria</taxon>
        <taxon>Bacillati</taxon>
        <taxon>Actinomycetota</taxon>
        <taxon>Nitriliruptoria</taxon>
        <taxon>Egibacterales</taxon>
        <taxon>Egibacteraceae</taxon>
        <taxon>Egibacter</taxon>
    </lineage>
</organism>
<dbReference type="InterPro" id="IPR001509">
    <property type="entry name" value="Epimerase_deHydtase"/>
</dbReference>
<protein>
    <submittedName>
        <fullName evidence="2">NAD-dependent epimerase/dehydratase family protein</fullName>
    </submittedName>
</protein>
<dbReference type="OrthoDB" id="9795501at2"/>
<gene>
    <name evidence="2" type="ORF">ER308_14595</name>
</gene>